<evidence type="ECO:0000313" key="1">
    <source>
        <dbReference type="EMBL" id="CAI6348990.1"/>
    </source>
</evidence>
<evidence type="ECO:0000313" key="2">
    <source>
        <dbReference type="Proteomes" id="UP001160148"/>
    </source>
</evidence>
<protein>
    <submittedName>
        <fullName evidence="1">Uncharacterized protein</fullName>
    </submittedName>
</protein>
<name>A0AAV0VZG2_9HEMI</name>
<gene>
    <name evidence="1" type="ORF">MEUPH1_LOCUS5606</name>
</gene>
<accession>A0AAV0VZG2</accession>
<keyword evidence="2" id="KW-1185">Reference proteome</keyword>
<proteinExistence type="predicted"/>
<dbReference type="EMBL" id="CARXXK010000001">
    <property type="protein sequence ID" value="CAI6348990.1"/>
    <property type="molecule type" value="Genomic_DNA"/>
</dbReference>
<reference evidence="1 2" key="1">
    <citation type="submission" date="2023-01" db="EMBL/GenBank/DDBJ databases">
        <authorList>
            <person name="Whitehead M."/>
        </authorList>
    </citation>
    <scope>NUCLEOTIDE SEQUENCE [LARGE SCALE GENOMIC DNA]</scope>
</reference>
<dbReference type="AlphaFoldDB" id="A0AAV0VZG2"/>
<organism evidence="1 2">
    <name type="scientific">Macrosiphum euphorbiae</name>
    <name type="common">potato aphid</name>
    <dbReference type="NCBI Taxonomy" id="13131"/>
    <lineage>
        <taxon>Eukaryota</taxon>
        <taxon>Metazoa</taxon>
        <taxon>Ecdysozoa</taxon>
        <taxon>Arthropoda</taxon>
        <taxon>Hexapoda</taxon>
        <taxon>Insecta</taxon>
        <taxon>Pterygota</taxon>
        <taxon>Neoptera</taxon>
        <taxon>Paraneoptera</taxon>
        <taxon>Hemiptera</taxon>
        <taxon>Sternorrhyncha</taxon>
        <taxon>Aphidomorpha</taxon>
        <taxon>Aphidoidea</taxon>
        <taxon>Aphididae</taxon>
        <taxon>Macrosiphini</taxon>
        <taxon>Macrosiphum</taxon>
    </lineage>
</organism>
<dbReference type="Proteomes" id="UP001160148">
    <property type="component" value="Unassembled WGS sequence"/>
</dbReference>
<sequence length="142" mass="15957">MCWSTSRRTSVIVYDITATDEASTRVSPEISSLPPPTTYQPTDMMAPCESYNYYHHTHGMALKTSGVRRLYYTYTAGGRPTECCIRFVPVDTPARRRAGACIRRRTSSDNDMDLEHGSRGARRLFVFPIAHVRGYVAGGERS</sequence>
<comment type="caution">
    <text evidence="1">The sequence shown here is derived from an EMBL/GenBank/DDBJ whole genome shotgun (WGS) entry which is preliminary data.</text>
</comment>